<dbReference type="AlphaFoldDB" id="A0A2G5SN52"/>
<reference evidence="2" key="1">
    <citation type="submission" date="2017-10" db="EMBL/GenBank/DDBJ databases">
        <title>Rapid genome shrinkage in a self-fertile nematode reveals novel sperm competition proteins.</title>
        <authorList>
            <person name="Yin D."/>
            <person name="Schwarz E.M."/>
            <person name="Thomas C.G."/>
            <person name="Felde R.L."/>
            <person name="Korf I.F."/>
            <person name="Cutter A.D."/>
            <person name="Schartner C.M."/>
            <person name="Ralston E.J."/>
            <person name="Meyer B.J."/>
            <person name="Haag E.S."/>
        </authorList>
    </citation>
    <scope>NUCLEOTIDE SEQUENCE [LARGE SCALE GENOMIC DNA]</scope>
    <source>
        <strain evidence="2">JU1422</strain>
    </source>
</reference>
<accession>A0A2G5SN52</accession>
<comment type="caution">
    <text evidence="1">The sequence shown here is derived from an EMBL/GenBank/DDBJ whole genome shotgun (WGS) entry which is preliminary data.</text>
</comment>
<dbReference type="Proteomes" id="UP000230233">
    <property type="component" value="Chromosome X"/>
</dbReference>
<evidence type="ECO:0000313" key="1">
    <source>
        <dbReference type="EMBL" id="PIC16291.1"/>
    </source>
</evidence>
<keyword evidence="2" id="KW-1185">Reference proteome</keyword>
<sequence>MRGRNMNNKAETFLKDFKDSRTKNRITTIVKYFSISNIPIFEFSHIFFSQAFSNVNIFRISKSQNPFTTSPVLVLTSNNHQHQRNQRQ</sequence>
<name>A0A2G5SN52_9PELO</name>
<dbReference type="EMBL" id="PDUG01000006">
    <property type="protein sequence ID" value="PIC16291.1"/>
    <property type="molecule type" value="Genomic_DNA"/>
</dbReference>
<gene>
    <name evidence="1" type="primary">Cnig_chr_X.g22946</name>
    <name evidence="1" type="ORF">B9Z55_022946</name>
</gene>
<evidence type="ECO:0000313" key="2">
    <source>
        <dbReference type="Proteomes" id="UP000230233"/>
    </source>
</evidence>
<organism evidence="1 2">
    <name type="scientific">Caenorhabditis nigoni</name>
    <dbReference type="NCBI Taxonomy" id="1611254"/>
    <lineage>
        <taxon>Eukaryota</taxon>
        <taxon>Metazoa</taxon>
        <taxon>Ecdysozoa</taxon>
        <taxon>Nematoda</taxon>
        <taxon>Chromadorea</taxon>
        <taxon>Rhabditida</taxon>
        <taxon>Rhabditina</taxon>
        <taxon>Rhabditomorpha</taxon>
        <taxon>Rhabditoidea</taxon>
        <taxon>Rhabditidae</taxon>
        <taxon>Peloderinae</taxon>
        <taxon>Caenorhabditis</taxon>
    </lineage>
</organism>
<protein>
    <submittedName>
        <fullName evidence="1">Uncharacterized protein</fullName>
    </submittedName>
</protein>
<proteinExistence type="predicted"/>